<dbReference type="RefSeq" id="WP_193929874.1">
    <property type="nucleotide sequence ID" value="NZ_JADEYC010000039.1"/>
</dbReference>
<keyword evidence="1" id="KW-0812">Transmembrane</keyword>
<evidence type="ECO:0000313" key="2">
    <source>
        <dbReference type="EMBL" id="MBE9376325.1"/>
    </source>
</evidence>
<comment type="caution">
    <text evidence="2">The sequence shown here is derived from an EMBL/GenBank/DDBJ whole genome shotgun (WGS) entry which is preliminary data.</text>
</comment>
<keyword evidence="1" id="KW-0472">Membrane</keyword>
<evidence type="ECO:0000313" key="3">
    <source>
        <dbReference type="Proteomes" id="UP000598360"/>
    </source>
</evidence>
<keyword evidence="1" id="KW-1133">Transmembrane helix</keyword>
<evidence type="ECO:0000256" key="1">
    <source>
        <dbReference type="SAM" id="Phobius"/>
    </source>
</evidence>
<protein>
    <submittedName>
        <fullName evidence="2">Uncharacterized protein</fullName>
    </submittedName>
</protein>
<sequence>MHLVQHVASTELSAFTGWVAPSAVLAGVALLIVALFRRTRATLARKRRTVHPGTGKS</sequence>
<keyword evidence="3" id="KW-1185">Reference proteome</keyword>
<name>A0A929G162_9PSEU</name>
<feature type="transmembrane region" description="Helical" evidence="1">
    <location>
        <begin position="12"/>
        <end position="36"/>
    </location>
</feature>
<dbReference type="Proteomes" id="UP000598360">
    <property type="component" value="Unassembled WGS sequence"/>
</dbReference>
<organism evidence="2 3">
    <name type="scientific">Saccharopolyspora montiporae</name>
    <dbReference type="NCBI Taxonomy" id="2781240"/>
    <lineage>
        <taxon>Bacteria</taxon>
        <taxon>Bacillati</taxon>
        <taxon>Actinomycetota</taxon>
        <taxon>Actinomycetes</taxon>
        <taxon>Pseudonocardiales</taxon>
        <taxon>Pseudonocardiaceae</taxon>
        <taxon>Saccharopolyspora</taxon>
    </lineage>
</organism>
<reference evidence="2" key="1">
    <citation type="submission" date="2020-10" db="EMBL/GenBank/DDBJ databases">
        <title>Diversity and distribution of actinomycetes associated with coral in the coast of Hainan.</title>
        <authorList>
            <person name="Li F."/>
        </authorList>
    </citation>
    <scope>NUCLEOTIDE SEQUENCE</scope>
    <source>
        <strain evidence="2">HNM0983</strain>
    </source>
</reference>
<accession>A0A929G162</accession>
<proteinExistence type="predicted"/>
<dbReference type="EMBL" id="JADEYC010000039">
    <property type="protein sequence ID" value="MBE9376325.1"/>
    <property type="molecule type" value="Genomic_DNA"/>
</dbReference>
<dbReference type="AlphaFoldDB" id="A0A929G162"/>
<gene>
    <name evidence="2" type="ORF">IQ251_17890</name>
</gene>